<comment type="similarity">
    <text evidence="2 12">Belongs to the CDP-alcohol phosphatidyltransferase class-I family.</text>
</comment>
<dbReference type="EMBL" id="CP002077">
    <property type="protein sequence ID" value="ADK86839.1"/>
    <property type="molecule type" value="Genomic_DNA"/>
</dbReference>
<gene>
    <name evidence="14" type="primary">pgsA</name>
    <name evidence="14" type="ordered locus">MPNE_0285</name>
</gene>
<evidence type="ECO:0000313" key="14">
    <source>
        <dbReference type="EMBL" id="ADK86839.1"/>
    </source>
</evidence>
<dbReference type="EC" id="2.7.8.5" evidence="11"/>
<keyword evidence="10" id="KW-1208">Phospholipid metabolism</keyword>
<dbReference type="GO" id="GO:0046474">
    <property type="term" value="P:glycerophospholipid biosynthetic process"/>
    <property type="evidence" value="ECO:0007669"/>
    <property type="project" value="TreeGrafter"/>
</dbReference>
<dbReference type="HOGENOM" id="CLU_051314_2_3_14"/>
<protein>
    <recommendedName>
        <fullName evidence="11">CDP-diacylglycerol--glycerol-3-phosphate 3-phosphatidyltransferase</fullName>
        <ecNumber evidence="11">2.7.8.5</ecNumber>
    </recommendedName>
</protein>
<name>A0A0H3DKS3_MYCPB</name>
<comment type="subcellular location">
    <subcellularLocation>
        <location evidence="1">Membrane</location>
        <topology evidence="1">Multi-pass membrane protein</topology>
    </subcellularLocation>
</comment>
<dbReference type="InterPro" id="IPR043130">
    <property type="entry name" value="CDP-OH_PTrfase_TM_dom"/>
</dbReference>
<dbReference type="Proteomes" id="UP000007756">
    <property type="component" value="Chromosome"/>
</dbReference>
<dbReference type="PANTHER" id="PTHR14269">
    <property type="entry name" value="CDP-DIACYLGLYCEROL--GLYCEROL-3-PHOSPHATE 3-PHOSPHATIDYLTRANSFERASE-RELATED"/>
    <property type="match status" value="1"/>
</dbReference>
<evidence type="ECO:0000256" key="3">
    <source>
        <dbReference type="ARBA" id="ARBA00022516"/>
    </source>
</evidence>
<dbReference type="eggNOG" id="COG0558">
    <property type="taxonomic scope" value="Bacteria"/>
</dbReference>
<dbReference type="AlphaFoldDB" id="A0A0H3DKS3"/>
<evidence type="ECO:0000256" key="13">
    <source>
        <dbReference type="SAM" id="Phobius"/>
    </source>
</evidence>
<dbReference type="GO" id="GO:0008444">
    <property type="term" value="F:CDP-diacylglycerol-glycerol-3-phosphate 3-phosphatidyltransferase activity"/>
    <property type="evidence" value="ECO:0007669"/>
    <property type="project" value="UniProtKB-UniRule"/>
</dbReference>
<dbReference type="InterPro" id="IPR050324">
    <property type="entry name" value="CDP-alcohol_PTase-I"/>
</dbReference>
<evidence type="ECO:0000256" key="4">
    <source>
        <dbReference type="ARBA" id="ARBA00022679"/>
    </source>
</evidence>
<proteinExistence type="inferred from homology"/>
<keyword evidence="6 13" id="KW-1133">Transmembrane helix</keyword>
<sequence length="219" mass="25166">MVPLTIKTWQKKLPNWLTIYRIFIAVPTIIFLGLNHLLGSVASFTVLGNVTIHLQVSLFIGGVLFITAVISDYLDGYWARKWRVVSNFGKLWDPLADKVIINGVLIVLVAYGYFHFSFLIVIVLRDLVLDGLRFYAQEKQLIIPANQWGKWKTTWQMIAILMSCFVFSFSLKETNSANTKIFYWAIVHLPYYLATAFSLVSFGIYAQQIYKTIKVKVKL</sequence>
<feature type="transmembrane region" description="Helical" evidence="13">
    <location>
        <begin position="99"/>
        <end position="124"/>
    </location>
</feature>
<accession>A0A0H3DKS3</accession>
<evidence type="ECO:0000256" key="6">
    <source>
        <dbReference type="ARBA" id="ARBA00022989"/>
    </source>
</evidence>
<dbReference type="InterPro" id="IPR004570">
    <property type="entry name" value="Phosphatidylglycerol_P_synth"/>
</dbReference>
<feature type="transmembrane region" description="Helical" evidence="13">
    <location>
        <begin position="183"/>
        <end position="206"/>
    </location>
</feature>
<keyword evidence="4 12" id="KW-0808">Transferase</keyword>
<dbReference type="PROSITE" id="PS00379">
    <property type="entry name" value="CDP_ALCOHOL_P_TRANSF"/>
    <property type="match status" value="1"/>
</dbReference>
<dbReference type="STRING" id="722438.F539_01395"/>
<feature type="transmembrane region" description="Helical" evidence="13">
    <location>
        <begin position="58"/>
        <end position="78"/>
    </location>
</feature>
<reference evidence="14 15" key="1">
    <citation type="journal article" date="2010" name="Appl. Environ. Microbiol.">
        <title>Targeted chromosomal knockouts in Mycoplasma pneumoniae.</title>
        <authorList>
            <person name="Krishnakumar R."/>
            <person name="Assad-Garcia N."/>
            <person name="Benders G.A."/>
            <person name="Phan Q."/>
            <person name="Montague M.G."/>
            <person name="Glass J.I."/>
        </authorList>
    </citation>
    <scope>NUCLEOTIDE SEQUENCE [LARGE SCALE GENOMIC DNA]</scope>
    <source>
        <strain evidence="15">ATCC 15531 / DSM 22911 / NBRC 14401 / NCTC 10119 / FH</strain>
    </source>
</reference>
<dbReference type="PIRSF" id="PIRSF000847">
    <property type="entry name" value="Phos_ph_gly_syn"/>
    <property type="match status" value="1"/>
</dbReference>
<dbReference type="InterPro" id="IPR000462">
    <property type="entry name" value="CDP-OH_P_trans"/>
</dbReference>
<dbReference type="KEGG" id="mpj:MPNE_0285"/>
<evidence type="ECO:0000256" key="7">
    <source>
        <dbReference type="ARBA" id="ARBA00023098"/>
    </source>
</evidence>
<dbReference type="PATRIC" id="fig|722438.3.peg.278"/>
<feature type="transmembrane region" description="Helical" evidence="13">
    <location>
        <begin position="20"/>
        <end position="38"/>
    </location>
</feature>
<dbReference type="Pfam" id="PF01066">
    <property type="entry name" value="CDP-OH_P_transf"/>
    <property type="match status" value="1"/>
</dbReference>
<keyword evidence="3" id="KW-0444">Lipid biosynthesis</keyword>
<evidence type="ECO:0000256" key="9">
    <source>
        <dbReference type="ARBA" id="ARBA00023209"/>
    </source>
</evidence>
<feature type="transmembrane region" description="Helical" evidence="13">
    <location>
        <begin position="154"/>
        <end position="171"/>
    </location>
</feature>
<dbReference type="InterPro" id="IPR048254">
    <property type="entry name" value="CDP_ALCOHOL_P_TRANSF_CS"/>
</dbReference>
<organism evidence="14 15">
    <name type="scientific">Mycoplasmoides pneumoniae (strain ATCC 15531 / DSM 23978 / CIP 103766 / NBRC 14401 / NCTC 10119 / FH)</name>
    <name type="common">Mycoplasma pneumoniae</name>
    <dbReference type="NCBI Taxonomy" id="722438"/>
    <lineage>
        <taxon>Bacteria</taxon>
        <taxon>Bacillati</taxon>
        <taxon>Mycoplasmatota</taxon>
        <taxon>Mycoplasmoidales</taxon>
        <taxon>Mycoplasmoidaceae</taxon>
        <taxon>Mycoplasmoides</taxon>
    </lineage>
</organism>
<evidence type="ECO:0000256" key="2">
    <source>
        <dbReference type="ARBA" id="ARBA00010441"/>
    </source>
</evidence>
<evidence type="ECO:0000256" key="1">
    <source>
        <dbReference type="ARBA" id="ARBA00004141"/>
    </source>
</evidence>
<dbReference type="PaxDb" id="722438-MPNE_0285"/>
<dbReference type="NCBIfam" id="TIGR00560">
    <property type="entry name" value="pgsA"/>
    <property type="match status" value="1"/>
</dbReference>
<dbReference type="GO" id="GO:0016020">
    <property type="term" value="C:membrane"/>
    <property type="evidence" value="ECO:0007669"/>
    <property type="project" value="UniProtKB-SubCell"/>
</dbReference>
<keyword evidence="5 13" id="KW-0812">Transmembrane</keyword>
<dbReference type="Gene3D" id="1.20.120.1760">
    <property type="match status" value="1"/>
</dbReference>
<dbReference type="PANTHER" id="PTHR14269:SF62">
    <property type="entry name" value="CDP-DIACYLGLYCEROL--GLYCEROL-3-PHOSPHATE 3-PHOSPHATIDYLTRANSFERASE 1, CHLOROPLASTIC"/>
    <property type="match status" value="1"/>
</dbReference>
<evidence type="ECO:0000256" key="5">
    <source>
        <dbReference type="ARBA" id="ARBA00022692"/>
    </source>
</evidence>
<evidence type="ECO:0000256" key="11">
    <source>
        <dbReference type="NCBIfam" id="TIGR00560"/>
    </source>
</evidence>
<keyword evidence="7" id="KW-0443">Lipid metabolism</keyword>
<evidence type="ECO:0000256" key="12">
    <source>
        <dbReference type="RuleBase" id="RU003750"/>
    </source>
</evidence>
<evidence type="ECO:0000256" key="10">
    <source>
        <dbReference type="ARBA" id="ARBA00023264"/>
    </source>
</evidence>
<keyword evidence="9" id="KW-0594">Phospholipid biosynthesis</keyword>
<evidence type="ECO:0000313" key="15">
    <source>
        <dbReference type="Proteomes" id="UP000007756"/>
    </source>
</evidence>
<keyword evidence="8 13" id="KW-0472">Membrane</keyword>
<evidence type="ECO:0000256" key="8">
    <source>
        <dbReference type="ARBA" id="ARBA00023136"/>
    </source>
</evidence>